<evidence type="ECO:0000313" key="1">
    <source>
        <dbReference type="EMBL" id="KAJ1173692.1"/>
    </source>
</evidence>
<dbReference type="AlphaFoldDB" id="A0AAV7TAR0"/>
<evidence type="ECO:0000313" key="2">
    <source>
        <dbReference type="Proteomes" id="UP001066276"/>
    </source>
</evidence>
<protein>
    <recommendedName>
        <fullName evidence="3">DUF4371 domain-containing protein</fullName>
    </recommendedName>
</protein>
<name>A0AAV7TAR0_PLEWA</name>
<keyword evidence="2" id="KW-1185">Reference proteome</keyword>
<reference evidence="1" key="1">
    <citation type="journal article" date="2022" name="bioRxiv">
        <title>Sequencing and chromosome-scale assembly of the giantPleurodeles waltlgenome.</title>
        <authorList>
            <person name="Brown T."/>
            <person name="Elewa A."/>
            <person name="Iarovenko S."/>
            <person name="Subramanian E."/>
            <person name="Araus A.J."/>
            <person name="Petzold A."/>
            <person name="Susuki M."/>
            <person name="Suzuki K.-i.T."/>
            <person name="Hayashi T."/>
            <person name="Toyoda A."/>
            <person name="Oliveira C."/>
            <person name="Osipova E."/>
            <person name="Leigh N.D."/>
            <person name="Simon A."/>
            <person name="Yun M.H."/>
        </authorList>
    </citation>
    <scope>NUCLEOTIDE SEQUENCE</scope>
    <source>
        <strain evidence="1">20211129_DDA</strain>
        <tissue evidence="1">Liver</tissue>
    </source>
</reference>
<sequence length="182" mass="20582">MNFFLERIVKKVTKYFVVLADETKDVSQKEQLSFISFVNGDGNVQENALSCYHMEKLDAFSLAAAIVEAVQKVDWTKCVAQCYEEASVMSGCFDGVQAKQDIGAMSVGLEVLYAERHKLADRVHEVEKGYKVVRPAQEDHARQFESLADRVSILEHQAEDAKGRNRQNNIHVMGLQEGPRMR</sequence>
<dbReference type="EMBL" id="JANPWB010000007">
    <property type="protein sequence ID" value="KAJ1173692.1"/>
    <property type="molecule type" value="Genomic_DNA"/>
</dbReference>
<dbReference type="Proteomes" id="UP001066276">
    <property type="component" value="Chromosome 4_1"/>
</dbReference>
<evidence type="ECO:0008006" key="3">
    <source>
        <dbReference type="Google" id="ProtNLM"/>
    </source>
</evidence>
<organism evidence="1 2">
    <name type="scientific">Pleurodeles waltl</name>
    <name type="common">Iberian ribbed newt</name>
    <dbReference type="NCBI Taxonomy" id="8319"/>
    <lineage>
        <taxon>Eukaryota</taxon>
        <taxon>Metazoa</taxon>
        <taxon>Chordata</taxon>
        <taxon>Craniata</taxon>
        <taxon>Vertebrata</taxon>
        <taxon>Euteleostomi</taxon>
        <taxon>Amphibia</taxon>
        <taxon>Batrachia</taxon>
        <taxon>Caudata</taxon>
        <taxon>Salamandroidea</taxon>
        <taxon>Salamandridae</taxon>
        <taxon>Pleurodelinae</taxon>
        <taxon>Pleurodeles</taxon>
    </lineage>
</organism>
<dbReference type="PANTHER" id="PTHR45749:SF37">
    <property type="entry name" value="OS05G0311600 PROTEIN"/>
    <property type="match status" value="1"/>
</dbReference>
<comment type="caution">
    <text evidence="1">The sequence shown here is derived from an EMBL/GenBank/DDBJ whole genome shotgun (WGS) entry which is preliminary data.</text>
</comment>
<dbReference type="PANTHER" id="PTHR45749">
    <property type="match status" value="1"/>
</dbReference>
<proteinExistence type="predicted"/>
<accession>A0AAV7TAR0</accession>
<gene>
    <name evidence="1" type="ORF">NDU88_005518</name>
</gene>